<feature type="transmembrane region" description="Helical" evidence="2">
    <location>
        <begin position="31"/>
        <end position="56"/>
    </location>
</feature>
<dbReference type="AlphaFoldDB" id="A0A1F7XLG7"/>
<keyword evidence="2" id="KW-1133">Transmembrane helix</keyword>
<dbReference type="InterPro" id="IPR050922">
    <property type="entry name" value="LytR/CpsA/Psr_CW_biosynth"/>
</dbReference>
<reference evidence="4 5" key="1">
    <citation type="journal article" date="2016" name="Nat. Commun.">
        <title>Thousands of microbial genomes shed light on interconnected biogeochemical processes in an aquifer system.</title>
        <authorList>
            <person name="Anantharaman K."/>
            <person name="Brown C.T."/>
            <person name="Hug L.A."/>
            <person name="Sharon I."/>
            <person name="Castelle C.J."/>
            <person name="Probst A.J."/>
            <person name="Thomas B.C."/>
            <person name="Singh A."/>
            <person name="Wilkins M.J."/>
            <person name="Karaoz U."/>
            <person name="Brodie E.L."/>
            <person name="Williams K.H."/>
            <person name="Hubbard S.S."/>
            <person name="Banfield J.F."/>
        </authorList>
    </citation>
    <scope>NUCLEOTIDE SEQUENCE [LARGE SCALE GENOMIC DNA]</scope>
</reference>
<dbReference type="Proteomes" id="UP000177382">
    <property type="component" value="Unassembled WGS sequence"/>
</dbReference>
<gene>
    <name evidence="4" type="ORF">A2V97_03780</name>
</gene>
<evidence type="ECO:0000256" key="1">
    <source>
        <dbReference type="ARBA" id="ARBA00006068"/>
    </source>
</evidence>
<evidence type="ECO:0000313" key="4">
    <source>
        <dbReference type="EMBL" id="OGM15861.1"/>
    </source>
</evidence>
<organism evidence="4 5">
    <name type="scientific">Candidatus Woesebacteria bacterium RBG_16_42_24</name>
    <dbReference type="NCBI Taxonomy" id="1802485"/>
    <lineage>
        <taxon>Bacteria</taxon>
        <taxon>Candidatus Woeseibacteriota</taxon>
    </lineage>
</organism>
<evidence type="ECO:0000256" key="2">
    <source>
        <dbReference type="SAM" id="Phobius"/>
    </source>
</evidence>
<protein>
    <recommendedName>
        <fullName evidence="3">Cell envelope-related transcriptional attenuator domain-containing protein</fullName>
    </recommendedName>
</protein>
<comment type="similarity">
    <text evidence="1">Belongs to the LytR/CpsA/Psr (LCP) family.</text>
</comment>
<dbReference type="InterPro" id="IPR004474">
    <property type="entry name" value="LytR_CpsA_psr"/>
</dbReference>
<dbReference type="Gene3D" id="3.40.630.190">
    <property type="entry name" value="LCP protein"/>
    <property type="match status" value="1"/>
</dbReference>
<keyword evidence="2" id="KW-0812">Transmembrane</keyword>
<evidence type="ECO:0000313" key="5">
    <source>
        <dbReference type="Proteomes" id="UP000177382"/>
    </source>
</evidence>
<accession>A0A1F7XLG7</accession>
<dbReference type="NCBIfam" id="TIGR00350">
    <property type="entry name" value="lytR_cpsA_psr"/>
    <property type="match status" value="1"/>
</dbReference>
<dbReference type="PANTHER" id="PTHR33392:SF6">
    <property type="entry name" value="POLYISOPRENYL-TEICHOIC ACID--PEPTIDOGLYCAN TEICHOIC ACID TRANSFERASE TAGU"/>
    <property type="match status" value="1"/>
</dbReference>
<dbReference type="STRING" id="1802485.A2V97_03780"/>
<dbReference type="EMBL" id="MGFX01000001">
    <property type="protein sequence ID" value="OGM15861.1"/>
    <property type="molecule type" value="Genomic_DNA"/>
</dbReference>
<comment type="caution">
    <text evidence="4">The sequence shown here is derived from an EMBL/GenBank/DDBJ whole genome shotgun (WGS) entry which is preliminary data.</text>
</comment>
<evidence type="ECO:0000259" key="3">
    <source>
        <dbReference type="Pfam" id="PF03816"/>
    </source>
</evidence>
<dbReference type="PANTHER" id="PTHR33392">
    <property type="entry name" value="POLYISOPRENYL-TEICHOIC ACID--PEPTIDOGLYCAN TEICHOIC ACID TRANSFERASE TAGU"/>
    <property type="match status" value="1"/>
</dbReference>
<dbReference type="Pfam" id="PF03816">
    <property type="entry name" value="LytR_cpsA_psr"/>
    <property type="match status" value="1"/>
</dbReference>
<sequence length="368" mass="40914">MEDPTVPQPKPISKAKVTFSRLKRRILKHTWAVRAGILGLIFVSIYLIFTLIGFILGHTPLGNFVKLSGDFLFTPEGKIEILDGRTNILILGKGGVGHEAPDLTDTIILASVSYKNPEIKLVSLPRDIWIPDLRTKLNSVYYWGNQKQTGGGIILAKSTVEEISGQKVQYGVVIDFSAFKEIIDTLGGVEVDVEREFTDTRYPIVGKENDECGGDKEFKCRYETIHFEKGLQAMDGARALKFARSRNAQGDEGTDFARSQRQQKIISAISKKVISTKILLSPKTLLKLWEIVRISIETDIPDSSGAILARRLLAAKNSLNSQVLPQNLLVNPPESPRYDSLYVFIPRSGDWSEVHSWVECVISGGICN</sequence>
<name>A0A1F7XLG7_9BACT</name>
<proteinExistence type="inferred from homology"/>
<feature type="domain" description="Cell envelope-related transcriptional attenuator" evidence="3">
    <location>
        <begin position="104"/>
        <end position="274"/>
    </location>
</feature>
<keyword evidence="2" id="KW-0472">Membrane</keyword>